<comment type="caution">
    <text evidence="9">The sequence shown here is derived from an EMBL/GenBank/DDBJ whole genome shotgun (WGS) entry which is preliminary data.</text>
</comment>
<dbReference type="GO" id="GO:0042352">
    <property type="term" value="P:GDP-L-fucose salvage"/>
    <property type="evidence" value="ECO:0007669"/>
    <property type="project" value="TreeGrafter"/>
</dbReference>
<dbReference type="AlphaFoldDB" id="A0A0E9LZA9"/>
<keyword evidence="3 9" id="KW-0418">Kinase</keyword>
<dbReference type="EMBL" id="BAZW01000026">
    <property type="protein sequence ID" value="GAO30589.1"/>
    <property type="molecule type" value="Genomic_DNA"/>
</dbReference>
<dbReference type="Pfam" id="PF00288">
    <property type="entry name" value="GHMP_kinases_N"/>
    <property type="match status" value="1"/>
</dbReference>
<dbReference type="GO" id="GO:0005524">
    <property type="term" value="F:ATP binding"/>
    <property type="evidence" value="ECO:0007669"/>
    <property type="project" value="UniProtKB-KW"/>
</dbReference>
<evidence type="ECO:0000256" key="2">
    <source>
        <dbReference type="ARBA" id="ARBA00022741"/>
    </source>
</evidence>
<reference evidence="9 10" key="1">
    <citation type="journal article" date="2015" name="Microbes Environ.">
        <title>Distribution and evolution of nitrogen fixation genes in the phylum bacteroidetes.</title>
        <authorList>
            <person name="Inoue J."/>
            <person name="Oshima K."/>
            <person name="Suda W."/>
            <person name="Sakamoto M."/>
            <person name="Iino T."/>
            <person name="Noda S."/>
            <person name="Hongoh Y."/>
            <person name="Hattori M."/>
            <person name="Ohkuma M."/>
        </authorList>
    </citation>
    <scope>NUCLEOTIDE SEQUENCE [LARGE SCALE GENOMIC DNA]</scope>
    <source>
        <strain evidence="9">JCM 15548</strain>
    </source>
</reference>
<dbReference type="OrthoDB" id="9812992at2"/>
<dbReference type="InterPro" id="IPR006204">
    <property type="entry name" value="GHMP_kinase_N_dom"/>
</dbReference>
<dbReference type="InterPro" id="IPR013750">
    <property type="entry name" value="GHMP_kinase_C_dom"/>
</dbReference>
<dbReference type="GO" id="GO:0050201">
    <property type="term" value="F:fucokinase activity"/>
    <property type="evidence" value="ECO:0007669"/>
    <property type="project" value="TreeGrafter"/>
</dbReference>
<name>A0A0E9LZA9_9BACT</name>
<dbReference type="SUPFAM" id="SSF54211">
    <property type="entry name" value="Ribosomal protein S5 domain 2-like"/>
    <property type="match status" value="1"/>
</dbReference>
<feature type="domain" description="GHMP kinase N-terminal" evidence="6">
    <location>
        <begin position="697"/>
        <end position="766"/>
    </location>
</feature>
<dbReference type="InterPro" id="IPR052203">
    <property type="entry name" value="GHMP_Kinase-Related"/>
</dbReference>
<evidence type="ECO:0000256" key="1">
    <source>
        <dbReference type="ARBA" id="ARBA00022679"/>
    </source>
</evidence>
<dbReference type="InterPro" id="IPR012887">
    <property type="entry name" value="GDP_fucose_pyrophosphorylase"/>
</dbReference>
<keyword evidence="10" id="KW-1185">Reference proteome</keyword>
<evidence type="ECO:0000259" key="6">
    <source>
        <dbReference type="Pfam" id="PF00288"/>
    </source>
</evidence>
<evidence type="ECO:0000256" key="4">
    <source>
        <dbReference type="ARBA" id="ARBA00022840"/>
    </source>
</evidence>
<keyword evidence="4" id="KW-0067">ATP-binding</keyword>
<evidence type="ECO:0000313" key="9">
    <source>
        <dbReference type="EMBL" id="GAO30589.1"/>
    </source>
</evidence>
<feature type="domain" description="GDP-fucose pyrophosphorylase" evidence="7">
    <location>
        <begin position="66"/>
        <end position="432"/>
    </location>
</feature>
<evidence type="ECO:0000313" key="10">
    <source>
        <dbReference type="Proteomes" id="UP000032900"/>
    </source>
</evidence>
<dbReference type="PANTHER" id="PTHR32463:SF0">
    <property type="entry name" value="L-FUCOSE KINASE"/>
    <property type="match status" value="1"/>
</dbReference>
<gene>
    <name evidence="9" type="ORF">JCM15548_12875</name>
</gene>
<evidence type="ECO:0000256" key="5">
    <source>
        <dbReference type="ARBA" id="ARBA00038121"/>
    </source>
</evidence>
<dbReference type="InterPro" id="IPR020568">
    <property type="entry name" value="Ribosomal_Su5_D2-typ_SF"/>
</dbReference>
<dbReference type="InterPro" id="IPR036554">
    <property type="entry name" value="GHMP_kinase_C_sf"/>
</dbReference>
<dbReference type="PRINTS" id="PR00960">
    <property type="entry name" value="LMBPPROTEIN"/>
</dbReference>
<evidence type="ECO:0000259" key="7">
    <source>
        <dbReference type="Pfam" id="PF07959"/>
    </source>
</evidence>
<evidence type="ECO:0000256" key="3">
    <source>
        <dbReference type="ARBA" id="ARBA00022777"/>
    </source>
</evidence>
<accession>A0A0E9LZA9</accession>
<dbReference type="PANTHER" id="PTHR32463">
    <property type="entry name" value="L-FUCOSE KINASE"/>
    <property type="match status" value="1"/>
</dbReference>
<sequence>MHTLISVPENLCSSFTALFPEKRATHFALSDPAGARIGSGGGTAWLLAKHFRQMGTTDFSSYLRASQKIIIHAGGQSRRLPAYAPSGKVLSPIPVFRWSRGQNLQQNLLDLQEPFYKELLEVAPKNNHTLIASGDILILPGEHFNHLPEADIICLGIWADPHLASRHGVFFTPRTRQNELAFMLQKPNHRQIEELSATHLFLMDAGVWILSDKAIERLMVKCQWDDRKFKNEIPAPYDLYSEFGLALGTAPSVSDAELSDLSVAIVPLEKGEFYHYGTNLELITSTEKIQNRIKDQRAIWHNRVKPHPSLFVQNAVTEKPFTQQNHHIWVENSHIASGWQLQHHHILTGIPPNDWSLHLPAGICLDVVPLNDAQVAIRPYGMDDTFSGEAKAALWMGQALQLWLSARGLTLEEAGISPADDIQDAPLFPITEKSRLRPELIGWMTGENSNEEMKALWLSSERVSATGLNERADLVTLFRQRAIFAHSTLPKLAANYQKSIFYQSDLKILAQTYYQSGLDLPASPQPTEDPLLMARDRMFRAEHARVSGKASVPFENQAYHAIHEAFLKSVQHPTVPRLSVFTDQIVWARSPARLDLAGGWSDTPPYCLQSGGSVVNIAVDLNGQPPLQVFIRLSDKPEITLRSIDNGVSETITNYNELVDYTKVGSAFSIPRAALCLAGFHPNYGPTQYPSLEDQLKEFGGGIEISLLVAIPKGSGLGTSSILAATILGALSDFCALDWHHSALCHNTLLLEQMLTTGGGWQDQYGGILPGIKLLHSTPGMQNEVRAHWLPDRLFKAPEYQNNWLLYYTGITRVAKNILSEIVQGMYLNDGEKLRILDTIKDHAQQTAEAIQKCDYRQTAQMIGRSWQLNNQLDKGTNTPEIQSILNRIEPYTYGYKLLGAGGGGYLLICAKDTEAAQNIQQLLKAQAPNNKARFVDMRISETGLQISRS</sequence>
<organism evidence="9 10">
    <name type="scientific">Geofilum rubicundum JCM 15548</name>
    <dbReference type="NCBI Taxonomy" id="1236989"/>
    <lineage>
        <taxon>Bacteria</taxon>
        <taxon>Pseudomonadati</taxon>
        <taxon>Bacteroidota</taxon>
        <taxon>Bacteroidia</taxon>
        <taxon>Marinilabiliales</taxon>
        <taxon>Marinilabiliaceae</taxon>
        <taxon>Geofilum</taxon>
    </lineage>
</organism>
<dbReference type="Pfam" id="PF08544">
    <property type="entry name" value="GHMP_kinases_C"/>
    <property type="match status" value="1"/>
</dbReference>
<dbReference type="Gene3D" id="3.30.230.120">
    <property type="match status" value="1"/>
</dbReference>
<dbReference type="Proteomes" id="UP000032900">
    <property type="component" value="Unassembled WGS sequence"/>
</dbReference>
<proteinExistence type="inferred from homology"/>
<comment type="similarity">
    <text evidence="5">Belongs to the GHMP kinase family.</text>
</comment>
<dbReference type="InterPro" id="IPR001174">
    <property type="entry name" value="HddA/FKP"/>
</dbReference>
<dbReference type="STRING" id="1236989.JCM15548_12875"/>
<protein>
    <submittedName>
        <fullName evidence="9">L-fucose kinase</fullName>
    </submittedName>
</protein>
<dbReference type="Pfam" id="PF07959">
    <property type="entry name" value="Fucose_pyrophosphorylase"/>
    <property type="match status" value="1"/>
</dbReference>
<dbReference type="NCBIfam" id="NF009948">
    <property type="entry name" value="PRK13412.1"/>
    <property type="match status" value="1"/>
</dbReference>
<keyword evidence="2" id="KW-0547">Nucleotide-binding</keyword>
<evidence type="ECO:0000259" key="8">
    <source>
        <dbReference type="Pfam" id="PF08544"/>
    </source>
</evidence>
<keyword evidence="1" id="KW-0808">Transferase</keyword>
<feature type="domain" description="GHMP kinase C-terminal" evidence="8">
    <location>
        <begin position="848"/>
        <end position="927"/>
    </location>
</feature>
<dbReference type="SUPFAM" id="SSF55060">
    <property type="entry name" value="GHMP Kinase, C-terminal domain"/>
    <property type="match status" value="1"/>
</dbReference>